<evidence type="ECO:0000313" key="1">
    <source>
        <dbReference type="EMBL" id="MBB4763001.1"/>
    </source>
</evidence>
<reference evidence="1 2" key="1">
    <citation type="submission" date="2020-08" db="EMBL/GenBank/DDBJ databases">
        <title>Sequencing the genomes of 1000 actinobacteria strains.</title>
        <authorList>
            <person name="Klenk H.-P."/>
        </authorList>
    </citation>
    <scope>NUCLEOTIDE SEQUENCE [LARGE SCALE GENOMIC DNA]</scope>
    <source>
        <strain evidence="1 2">DSM 43149</strain>
    </source>
</reference>
<accession>A0A7W7HYF9</accession>
<dbReference type="Pfam" id="PF10706">
    <property type="entry name" value="Aminoglyc_resit"/>
    <property type="match status" value="1"/>
</dbReference>
<dbReference type="InterPro" id="IPR019646">
    <property type="entry name" value="Aminoglyc_AdlTrfase"/>
</dbReference>
<keyword evidence="2" id="KW-1185">Reference proteome</keyword>
<dbReference type="Gene3D" id="3.30.460.40">
    <property type="match status" value="1"/>
</dbReference>
<dbReference type="RefSeq" id="WP_203709443.1">
    <property type="nucleotide sequence ID" value="NZ_BOMK01000042.1"/>
</dbReference>
<gene>
    <name evidence="1" type="ORF">BJ971_003557</name>
</gene>
<name>A0A7W7HYF9_9ACTN</name>
<dbReference type="GO" id="GO:0016740">
    <property type="term" value="F:transferase activity"/>
    <property type="evidence" value="ECO:0007669"/>
    <property type="project" value="UniProtKB-KW"/>
</dbReference>
<dbReference type="EMBL" id="JACHNH010000001">
    <property type="protein sequence ID" value="MBB4763001.1"/>
    <property type="molecule type" value="Genomic_DNA"/>
</dbReference>
<evidence type="ECO:0000313" key="2">
    <source>
        <dbReference type="Proteomes" id="UP000578112"/>
    </source>
</evidence>
<dbReference type="Proteomes" id="UP000578112">
    <property type="component" value="Unassembled WGS sequence"/>
</dbReference>
<protein>
    <submittedName>
        <fullName evidence="1">Lincosamide nucleotidyltransferase A/C/D/E</fullName>
    </submittedName>
</protein>
<sequence length="163" mass="17326">MIDSVGMAAGEVHAVLDALASAGCRAWISGGWGVDALVGRQTRVHRDLDLAIAAEGEGAALGVLGRLGYVIETDWRPVRVEVAGPRGRVDLHPLTFDEAGDGLQAGLDGAVFRWPRADFTSGVIGGRRVDCISVGRQLLFHSGYEPRDVDRADLALLRRLAGE</sequence>
<comment type="caution">
    <text evidence="1">The sequence shown here is derived from an EMBL/GenBank/DDBJ whole genome shotgun (WGS) entry which is preliminary data.</text>
</comment>
<keyword evidence="1" id="KW-0808">Transferase</keyword>
<proteinExistence type="predicted"/>
<organism evidence="1 2">
    <name type="scientific">Actinoplanes digitatis</name>
    <dbReference type="NCBI Taxonomy" id="1868"/>
    <lineage>
        <taxon>Bacteria</taxon>
        <taxon>Bacillati</taxon>
        <taxon>Actinomycetota</taxon>
        <taxon>Actinomycetes</taxon>
        <taxon>Micromonosporales</taxon>
        <taxon>Micromonosporaceae</taxon>
        <taxon>Actinoplanes</taxon>
    </lineage>
</organism>
<dbReference type="AlphaFoldDB" id="A0A7W7HYF9"/>